<evidence type="ECO:0000313" key="4">
    <source>
        <dbReference type="Proteomes" id="UP000541185"/>
    </source>
</evidence>
<keyword evidence="4" id="KW-1185">Reference proteome</keyword>
<evidence type="ECO:0000313" key="3">
    <source>
        <dbReference type="EMBL" id="NML43376.1"/>
    </source>
</evidence>
<dbReference type="PROSITE" id="PS50989">
    <property type="entry name" value="COA_CT_CTER"/>
    <property type="match status" value="1"/>
</dbReference>
<dbReference type="GO" id="GO:0004658">
    <property type="term" value="F:propionyl-CoA carboxylase activity"/>
    <property type="evidence" value="ECO:0007669"/>
    <property type="project" value="TreeGrafter"/>
</dbReference>
<dbReference type="Proteomes" id="UP000541185">
    <property type="component" value="Unassembled WGS sequence"/>
</dbReference>
<evidence type="ECO:0000259" key="1">
    <source>
        <dbReference type="PROSITE" id="PS50980"/>
    </source>
</evidence>
<dbReference type="EMBL" id="JABBFX010000001">
    <property type="protein sequence ID" value="NML43376.1"/>
    <property type="molecule type" value="Genomic_DNA"/>
</dbReference>
<dbReference type="InterPro" id="IPR011763">
    <property type="entry name" value="COA_CT_C"/>
</dbReference>
<organism evidence="3 4">
    <name type="scientific">Ramlibacter agri</name>
    <dbReference type="NCBI Taxonomy" id="2728837"/>
    <lineage>
        <taxon>Bacteria</taxon>
        <taxon>Pseudomonadati</taxon>
        <taxon>Pseudomonadota</taxon>
        <taxon>Betaproteobacteria</taxon>
        <taxon>Burkholderiales</taxon>
        <taxon>Comamonadaceae</taxon>
        <taxon>Ramlibacter</taxon>
    </lineage>
</organism>
<keyword evidence="3" id="KW-0808">Transferase</keyword>
<dbReference type="InterPro" id="IPR011762">
    <property type="entry name" value="COA_CT_N"/>
</dbReference>
<dbReference type="PANTHER" id="PTHR43842">
    <property type="entry name" value="PROPIONYL-COA CARBOXYLASE BETA CHAIN"/>
    <property type="match status" value="1"/>
</dbReference>
<feature type="domain" description="CoA carboxyltransferase C-terminal" evidence="2">
    <location>
        <begin position="263"/>
        <end position="489"/>
    </location>
</feature>
<accession>A0A848GXI4</accession>
<dbReference type="PANTHER" id="PTHR43842:SF2">
    <property type="entry name" value="PROPIONYL-COA CARBOXYLASE BETA CHAIN, MITOCHONDRIAL"/>
    <property type="match status" value="1"/>
</dbReference>
<dbReference type="InterPro" id="IPR034733">
    <property type="entry name" value="AcCoA_carboxyl_beta"/>
</dbReference>
<comment type="caution">
    <text evidence="3">The sequence shown here is derived from an EMBL/GenBank/DDBJ whole genome shotgun (WGS) entry which is preliminary data.</text>
</comment>
<dbReference type="PROSITE" id="PS50980">
    <property type="entry name" value="COA_CT_NTER"/>
    <property type="match status" value="1"/>
</dbReference>
<dbReference type="Pfam" id="PF01039">
    <property type="entry name" value="Carboxyl_trans"/>
    <property type="match status" value="1"/>
</dbReference>
<dbReference type="RefSeq" id="WP_169417586.1">
    <property type="nucleotide sequence ID" value="NZ_JABBFX010000001.1"/>
</dbReference>
<name>A0A848GXI4_9BURK</name>
<dbReference type="GO" id="GO:0016740">
    <property type="term" value="F:transferase activity"/>
    <property type="evidence" value="ECO:0007669"/>
    <property type="project" value="UniProtKB-KW"/>
</dbReference>
<evidence type="ECO:0000259" key="2">
    <source>
        <dbReference type="PROSITE" id="PS50989"/>
    </source>
</evidence>
<gene>
    <name evidence="3" type="ORF">HHL11_06405</name>
</gene>
<dbReference type="InterPro" id="IPR051047">
    <property type="entry name" value="AccD/PCCB"/>
</dbReference>
<dbReference type="SUPFAM" id="SSF52096">
    <property type="entry name" value="ClpP/crotonase"/>
    <property type="match status" value="2"/>
</dbReference>
<proteinExistence type="predicted"/>
<dbReference type="Gene3D" id="3.90.226.10">
    <property type="entry name" value="2-enoyl-CoA Hydratase, Chain A, domain 1"/>
    <property type="match status" value="2"/>
</dbReference>
<sequence>MAFEKELAEFEARRSKALAMGGEGKLAQRKAQGVLNARERIARLADPGSFLESGLFGVSIRPEMREKSPADGKIAGFARVDGREVGIVSNDFTVMGASSSEVNTSKVGHMKKVATARGLPMVFLGESTGARMPDVMGAAAIMGGDRPTQYLRKRETPWVSAVLGHCYGSSSWYAALADFCVMRKGAITAVSSIKLTSMAISEKVDPEDLGGWKLHTEVTGMVDLAVDTDEEALDAIRRFLSYLPSHHKEAPPVRPVPPNSGKDAHKILDILPESRTKVYDVRKILNLVYDEGSLFELKPRFGKSVVTALARLDGKTVGVVASNPMNKGGAIDPDSCRKVTSFLVLCDSFNIPLVFMVDQPGFLIGIEGERAGAIGRVMNWMNALSLVSVPKISVNMRKSYGQAVLNMGGAGNADEVVSWFTAELNFMDPRHGVTVVHGITEQDDPARYQELLVEMAKDTSAYDAAATNAVHAVIDPRETRDYLIRVLDVHRMRLSNGVGEHLMRTWPTSY</sequence>
<dbReference type="AlphaFoldDB" id="A0A848GXI4"/>
<feature type="domain" description="CoA carboxyltransferase N-terminal" evidence="1">
    <location>
        <begin position="3"/>
        <end position="255"/>
    </location>
</feature>
<reference evidence="3 4" key="1">
    <citation type="submission" date="2020-04" db="EMBL/GenBank/DDBJ databases">
        <title>Ramlibacter sp. G-1-2-2 isolated from soil.</title>
        <authorList>
            <person name="Dahal R.H."/>
        </authorList>
    </citation>
    <scope>NUCLEOTIDE SEQUENCE [LARGE SCALE GENOMIC DNA]</scope>
    <source>
        <strain evidence="3 4">G-1-2-2</strain>
    </source>
</reference>
<protein>
    <submittedName>
        <fullName evidence="3">Methylmalonyl-CoA carboxyltransferase</fullName>
    </submittedName>
</protein>
<dbReference type="InterPro" id="IPR029045">
    <property type="entry name" value="ClpP/crotonase-like_dom_sf"/>
</dbReference>